<keyword evidence="3" id="KW-0804">Transcription</keyword>
<organism evidence="5">
    <name type="scientific">Burkholderia sp. (strain CCGE1003)</name>
    <dbReference type="NCBI Taxonomy" id="640512"/>
    <lineage>
        <taxon>Bacteria</taxon>
        <taxon>Pseudomonadati</taxon>
        <taxon>Pseudomonadota</taxon>
        <taxon>Betaproteobacteria</taxon>
        <taxon>Burkholderiales</taxon>
        <taxon>Burkholderiaceae</taxon>
        <taxon>Burkholderia</taxon>
    </lineage>
</organism>
<dbReference type="PROSITE" id="PS51118">
    <property type="entry name" value="HTH_HXLR"/>
    <property type="match status" value="1"/>
</dbReference>
<dbReference type="OrthoDB" id="9807069at2"/>
<dbReference type="eggNOG" id="COG1733">
    <property type="taxonomic scope" value="Bacteria"/>
</dbReference>
<accession>E1TFP5</accession>
<dbReference type="Gene3D" id="1.10.10.10">
    <property type="entry name" value="Winged helix-like DNA-binding domain superfamily/Winged helix DNA-binding domain"/>
    <property type="match status" value="1"/>
</dbReference>
<keyword evidence="2" id="KW-0238">DNA-binding</keyword>
<evidence type="ECO:0000259" key="4">
    <source>
        <dbReference type="PROSITE" id="PS51118"/>
    </source>
</evidence>
<dbReference type="KEGG" id="bgf:BC1003_5591"/>
<evidence type="ECO:0000256" key="3">
    <source>
        <dbReference type="ARBA" id="ARBA00023163"/>
    </source>
</evidence>
<proteinExistence type="predicted"/>
<dbReference type="InterPro" id="IPR002577">
    <property type="entry name" value="HTH_HxlR"/>
</dbReference>
<dbReference type="GO" id="GO:0003677">
    <property type="term" value="F:DNA binding"/>
    <property type="evidence" value="ECO:0007669"/>
    <property type="project" value="UniProtKB-KW"/>
</dbReference>
<name>E1TFP5_BURSG</name>
<dbReference type="PANTHER" id="PTHR33204">
    <property type="entry name" value="TRANSCRIPTIONAL REGULATOR, MARR FAMILY"/>
    <property type="match status" value="1"/>
</dbReference>
<dbReference type="PANTHER" id="PTHR33204:SF39">
    <property type="entry name" value="TRANSCRIPTIONAL REGULATORY PROTEIN"/>
    <property type="match status" value="1"/>
</dbReference>
<sequence>MTTTKAANPNTEACPIRDVLDRLGDRWTVLVLHELEETTLRFGELKKRIDDISPRMLAQTLRRLEEDGLVSRRTFPTIPPHVEYTLTGLGHSLLVPVKGMMRWAADNQHAVRAARHAYVPLRPEAAK</sequence>
<dbReference type="EMBL" id="CP002218">
    <property type="protein sequence ID" value="ADN61509.1"/>
    <property type="molecule type" value="Genomic_DNA"/>
</dbReference>
<gene>
    <name evidence="5" type="ordered locus">BC1003_5591</name>
</gene>
<evidence type="ECO:0000256" key="1">
    <source>
        <dbReference type="ARBA" id="ARBA00023015"/>
    </source>
</evidence>
<evidence type="ECO:0000256" key="2">
    <source>
        <dbReference type="ARBA" id="ARBA00023125"/>
    </source>
</evidence>
<dbReference type="SUPFAM" id="SSF46785">
    <property type="entry name" value="Winged helix' DNA-binding domain"/>
    <property type="match status" value="1"/>
</dbReference>
<reference evidence="5" key="1">
    <citation type="submission" date="2010-09" db="EMBL/GenBank/DDBJ databases">
        <title>Complete sequence of chromosome2 of Burkholderia sp. CCGE1003.</title>
        <authorList>
            <consortium name="US DOE Joint Genome Institute"/>
            <person name="Lucas S."/>
            <person name="Copeland A."/>
            <person name="Lapidus A."/>
            <person name="Cheng J.-F."/>
            <person name="Bruce D."/>
            <person name="Goodwin L."/>
            <person name="Pitluck S."/>
            <person name="Daligault H."/>
            <person name="Davenport K."/>
            <person name="Detter J.C."/>
            <person name="Han C."/>
            <person name="Tapia R."/>
            <person name="Land M."/>
            <person name="Hauser L."/>
            <person name="Jeffries C."/>
            <person name="Kyrpides N."/>
            <person name="Ivanova N."/>
            <person name="Ovchinnikova G."/>
            <person name="Martinez-Romero E."/>
            <person name="Rogel M.A."/>
            <person name="Auchtung J."/>
            <person name="Tiedje J.M."/>
            <person name="Woyke T."/>
        </authorList>
    </citation>
    <scope>NUCLEOTIDE SEQUENCE</scope>
    <source>
        <strain evidence="5">CCGE1003</strain>
    </source>
</reference>
<feature type="domain" description="HTH hxlR-type" evidence="4">
    <location>
        <begin position="14"/>
        <end position="112"/>
    </location>
</feature>
<keyword evidence="1" id="KW-0805">Transcription regulation</keyword>
<dbReference type="AlphaFoldDB" id="E1TFP5"/>
<dbReference type="InterPro" id="IPR036388">
    <property type="entry name" value="WH-like_DNA-bd_sf"/>
</dbReference>
<dbReference type="HOGENOM" id="CLU_111585_2_3_4"/>
<dbReference type="Pfam" id="PF01638">
    <property type="entry name" value="HxlR"/>
    <property type="match status" value="1"/>
</dbReference>
<dbReference type="InterPro" id="IPR036390">
    <property type="entry name" value="WH_DNA-bd_sf"/>
</dbReference>
<protein>
    <submittedName>
        <fullName evidence="5">Transcriptional regulator, HxlR family</fullName>
    </submittedName>
</protein>
<evidence type="ECO:0000313" key="5">
    <source>
        <dbReference type="EMBL" id="ADN61509.1"/>
    </source>
</evidence>